<dbReference type="InterPro" id="IPR041413">
    <property type="entry name" value="MLTR_LBD"/>
</dbReference>
<dbReference type="Proteomes" id="UP000239326">
    <property type="component" value="Chromosome"/>
</dbReference>
<dbReference type="OrthoDB" id="2959414at2"/>
<dbReference type="GO" id="GO:0003677">
    <property type="term" value="F:DNA binding"/>
    <property type="evidence" value="ECO:0007669"/>
    <property type="project" value="InterPro"/>
</dbReference>
<evidence type="ECO:0000313" key="2">
    <source>
        <dbReference type="EMBL" id="AVO42011.1"/>
    </source>
</evidence>
<feature type="domain" description="HTH cro/C1-type" evidence="1">
    <location>
        <begin position="66"/>
        <end position="120"/>
    </location>
</feature>
<protein>
    <submittedName>
        <fullName evidence="2">Transcriptional regulator</fullName>
    </submittedName>
</protein>
<reference evidence="2 3" key="1">
    <citation type="submission" date="2018-03" db="EMBL/GenBank/DDBJ databases">
        <title>Genome sequencing of Simplicispira sp.</title>
        <authorList>
            <person name="Kim S.-J."/>
            <person name="Heo J."/>
            <person name="Kwon S.-W."/>
        </authorList>
    </citation>
    <scope>NUCLEOTIDE SEQUENCE [LARGE SCALE GENOMIC DNA]</scope>
    <source>
        <strain evidence="2 3">SC1-8</strain>
    </source>
</reference>
<dbReference type="InterPro" id="IPR001387">
    <property type="entry name" value="Cro/C1-type_HTH"/>
</dbReference>
<dbReference type="PROSITE" id="PS50943">
    <property type="entry name" value="HTH_CROC1"/>
    <property type="match status" value="1"/>
</dbReference>
<dbReference type="PANTHER" id="PTHR35010">
    <property type="entry name" value="BLL4672 PROTEIN-RELATED"/>
    <property type="match status" value="1"/>
</dbReference>
<dbReference type="InterPro" id="IPR010982">
    <property type="entry name" value="Lambda_DNA-bd_dom_sf"/>
</dbReference>
<dbReference type="Gene3D" id="3.30.450.180">
    <property type="match status" value="1"/>
</dbReference>
<sequence length="320" mass="34526">MVLLRLHGVDNVQGYGLGAHCALGLPVECASGRFNTRGLRQPRFSGAAHADCRTTSLPRSPFGAHLRHWRQHRHLSQQGLALEADISTRHLSYVETGRALPSRDMVLRLAERLSVPLRERNALLIAAGYAPMYAARTLDHPDLAAARKAVERILKGHEPFPALAIDRHWNMVTHNAAVAPLLAGVAPHLLEAPVNVLRLSLHPEGLAPRITNLAQWRDHLLARLAQQIAATGDDALRALRDELAAYSAPAAAAAHAPVDDELAGVVVPLHLQTPRGVLRLISTTTIFGTPVDVTLQELAMEAFLPADAATAHLLAAFAQA</sequence>
<dbReference type="Pfam" id="PF17765">
    <property type="entry name" value="MLTR_LBD"/>
    <property type="match status" value="1"/>
</dbReference>
<dbReference type="KEGG" id="simp:C6571_12605"/>
<dbReference type="SMART" id="SM00530">
    <property type="entry name" value="HTH_XRE"/>
    <property type="match status" value="1"/>
</dbReference>
<dbReference type="AlphaFoldDB" id="A0A2S0N225"/>
<gene>
    <name evidence="2" type="ORF">C6571_12605</name>
</gene>
<dbReference type="PANTHER" id="PTHR35010:SF4">
    <property type="entry name" value="BLL5781 PROTEIN"/>
    <property type="match status" value="1"/>
</dbReference>
<evidence type="ECO:0000313" key="3">
    <source>
        <dbReference type="Proteomes" id="UP000239326"/>
    </source>
</evidence>
<dbReference type="RefSeq" id="WP_106446988.1">
    <property type="nucleotide sequence ID" value="NZ_CP027669.1"/>
</dbReference>
<dbReference type="EMBL" id="CP027669">
    <property type="protein sequence ID" value="AVO42011.1"/>
    <property type="molecule type" value="Genomic_DNA"/>
</dbReference>
<dbReference type="CDD" id="cd00093">
    <property type="entry name" value="HTH_XRE"/>
    <property type="match status" value="1"/>
</dbReference>
<name>A0A2S0N225_9BURK</name>
<accession>A0A2S0N225</accession>
<keyword evidence="3" id="KW-1185">Reference proteome</keyword>
<organism evidence="2 3">
    <name type="scientific">Simplicispira suum</name>
    <dbReference type="NCBI Taxonomy" id="2109915"/>
    <lineage>
        <taxon>Bacteria</taxon>
        <taxon>Pseudomonadati</taxon>
        <taxon>Pseudomonadota</taxon>
        <taxon>Betaproteobacteria</taxon>
        <taxon>Burkholderiales</taxon>
        <taxon>Comamonadaceae</taxon>
        <taxon>Simplicispira</taxon>
    </lineage>
</organism>
<evidence type="ECO:0000259" key="1">
    <source>
        <dbReference type="PROSITE" id="PS50943"/>
    </source>
</evidence>
<proteinExistence type="predicted"/>
<dbReference type="Pfam" id="PF13560">
    <property type="entry name" value="HTH_31"/>
    <property type="match status" value="1"/>
</dbReference>
<dbReference type="Gene3D" id="1.10.260.40">
    <property type="entry name" value="lambda repressor-like DNA-binding domains"/>
    <property type="match status" value="1"/>
</dbReference>
<dbReference type="SUPFAM" id="SSF47413">
    <property type="entry name" value="lambda repressor-like DNA-binding domains"/>
    <property type="match status" value="1"/>
</dbReference>